<dbReference type="Proteomes" id="UP000007030">
    <property type="component" value="Chromosome"/>
</dbReference>
<keyword evidence="3" id="KW-1185">Reference proteome</keyword>
<dbReference type="AlphaFoldDB" id="F2NM24"/>
<dbReference type="SUPFAM" id="SSF53448">
    <property type="entry name" value="Nucleotide-diphospho-sugar transferases"/>
    <property type="match status" value="1"/>
</dbReference>
<dbReference type="OrthoDB" id="9810303at2"/>
<sequence length="337" mass="38577">MKERAPLVSVLMATYNYGRFLPEAIESVLAQRMGDFELIVGDNASTDHTPEILRAYAGRDPRVKPFCNRVNVGITANFNRCYQRASPHSKYFLLLPADDRLTPDALEALVEIAERHPEVAVVHADAYRTTSNGRVLNTYTQMVHSPIAPGVHQAARALYRTNYIPAQVALVSRAWFQRLYPEPLPLADDLVYASDYHLWLQIFSRGGRGYYLPRQLAYIRKHERAHTIEANIVPRLLEERYIFEHKLKGVCPPELEEERVRAIAVRTASLGFVHLRRGQVERAGFWLSQALRYTTSPRRDLTVARWIAGLPAPRWVRAQLWRLAEVGGRLWSRRASA</sequence>
<dbReference type="InterPro" id="IPR050834">
    <property type="entry name" value="Glycosyltransf_2"/>
</dbReference>
<dbReference type="InterPro" id="IPR029044">
    <property type="entry name" value="Nucleotide-diphossugar_trans"/>
</dbReference>
<dbReference type="Pfam" id="PF00535">
    <property type="entry name" value="Glycos_transf_2"/>
    <property type="match status" value="1"/>
</dbReference>
<dbReference type="RefSeq" id="WP_013703546.1">
    <property type="nucleotide sequence ID" value="NC_015387.1"/>
</dbReference>
<keyword evidence="2" id="KW-0808">Transferase</keyword>
<evidence type="ECO:0000259" key="1">
    <source>
        <dbReference type="Pfam" id="PF00535"/>
    </source>
</evidence>
<dbReference type="Gene3D" id="3.90.550.10">
    <property type="entry name" value="Spore Coat Polysaccharide Biosynthesis Protein SpsA, Chain A"/>
    <property type="match status" value="1"/>
</dbReference>
<reference evidence="2 3" key="1">
    <citation type="journal article" date="2012" name="Stand. Genomic Sci.">
        <title>Complete genome sequence of the aerobic, heterotroph Marinithermus hydrothermalis type strain (T1(T)) from a deep-sea hydrothermal vent chimney.</title>
        <authorList>
            <person name="Copeland A."/>
            <person name="Gu W."/>
            <person name="Yasawong M."/>
            <person name="Lapidus A."/>
            <person name="Lucas S."/>
            <person name="Deshpande S."/>
            <person name="Pagani I."/>
            <person name="Tapia R."/>
            <person name="Cheng J.F."/>
            <person name="Goodwin L.A."/>
            <person name="Pitluck S."/>
            <person name="Liolios K."/>
            <person name="Ivanova N."/>
            <person name="Mavromatis K."/>
            <person name="Mikhailova N."/>
            <person name="Pati A."/>
            <person name="Chen A."/>
            <person name="Palaniappan K."/>
            <person name="Land M."/>
            <person name="Pan C."/>
            <person name="Brambilla E.M."/>
            <person name="Rohde M."/>
            <person name="Tindall B.J."/>
            <person name="Sikorski J."/>
            <person name="Goker M."/>
            <person name="Detter J.C."/>
            <person name="Bristow J."/>
            <person name="Eisen J.A."/>
            <person name="Markowitz V."/>
            <person name="Hugenholtz P."/>
            <person name="Kyrpides N.C."/>
            <person name="Klenk H.P."/>
            <person name="Woyke T."/>
        </authorList>
    </citation>
    <scope>NUCLEOTIDE SEQUENCE [LARGE SCALE GENOMIC DNA]</scope>
    <source>
        <strain evidence="3">DSM 14884 / JCM 11576 / T1</strain>
    </source>
</reference>
<feature type="domain" description="Glycosyltransferase 2-like" evidence="1">
    <location>
        <begin position="9"/>
        <end position="156"/>
    </location>
</feature>
<dbReference type="PANTHER" id="PTHR43685:SF2">
    <property type="entry name" value="GLYCOSYLTRANSFERASE 2-LIKE DOMAIN-CONTAINING PROTEIN"/>
    <property type="match status" value="1"/>
</dbReference>
<dbReference type="KEGG" id="mhd:Marky_0744"/>
<accession>F2NM24</accession>
<dbReference type="GO" id="GO:0016740">
    <property type="term" value="F:transferase activity"/>
    <property type="evidence" value="ECO:0007669"/>
    <property type="project" value="UniProtKB-KW"/>
</dbReference>
<dbReference type="eggNOG" id="COG1216">
    <property type="taxonomic scope" value="Bacteria"/>
</dbReference>
<dbReference type="HOGENOM" id="CLU_025996_0_0_0"/>
<name>F2NM24_MARHT</name>
<dbReference type="PANTHER" id="PTHR43685">
    <property type="entry name" value="GLYCOSYLTRANSFERASE"/>
    <property type="match status" value="1"/>
</dbReference>
<organism evidence="2 3">
    <name type="scientific">Marinithermus hydrothermalis (strain DSM 14884 / JCM 11576 / T1)</name>
    <dbReference type="NCBI Taxonomy" id="869210"/>
    <lineage>
        <taxon>Bacteria</taxon>
        <taxon>Thermotogati</taxon>
        <taxon>Deinococcota</taxon>
        <taxon>Deinococci</taxon>
        <taxon>Thermales</taxon>
        <taxon>Thermaceae</taxon>
        <taxon>Marinithermus</taxon>
    </lineage>
</organism>
<dbReference type="InterPro" id="IPR001173">
    <property type="entry name" value="Glyco_trans_2-like"/>
</dbReference>
<gene>
    <name evidence="2" type="ordered locus">Marky_0744</name>
</gene>
<protein>
    <submittedName>
        <fullName evidence="2">Glycosyl transferase family 2</fullName>
    </submittedName>
</protein>
<proteinExistence type="predicted"/>
<evidence type="ECO:0000313" key="3">
    <source>
        <dbReference type="Proteomes" id="UP000007030"/>
    </source>
</evidence>
<dbReference type="STRING" id="869210.Marky_0744"/>
<dbReference type="EMBL" id="CP002630">
    <property type="protein sequence ID" value="AEB11494.1"/>
    <property type="molecule type" value="Genomic_DNA"/>
</dbReference>
<evidence type="ECO:0000313" key="2">
    <source>
        <dbReference type="EMBL" id="AEB11494.1"/>
    </source>
</evidence>